<dbReference type="InterPro" id="IPR012349">
    <property type="entry name" value="Split_barrel_FMN-bd"/>
</dbReference>
<accession>I3TF01</accession>
<dbReference type="GO" id="GO:0010181">
    <property type="term" value="F:FMN binding"/>
    <property type="evidence" value="ECO:0007669"/>
    <property type="project" value="InterPro"/>
</dbReference>
<evidence type="ECO:0000256" key="3">
    <source>
        <dbReference type="ARBA" id="ARBA00038054"/>
    </source>
</evidence>
<proteinExistence type="inferred from homology"/>
<evidence type="ECO:0000256" key="1">
    <source>
        <dbReference type="ARBA" id="ARBA00001917"/>
    </source>
</evidence>
<dbReference type="AlphaFoldDB" id="I3TF01"/>
<gene>
    <name evidence="5" type="ordered locus">TCELL_0915</name>
</gene>
<comment type="cofactor">
    <cofactor evidence="1">
        <name>FMN</name>
        <dbReference type="ChEBI" id="CHEBI:58210"/>
    </cofactor>
</comment>
<dbReference type="Pfam" id="PF01613">
    <property type="entry name" value="Flavin_Reduct"/>
    <property type="match status" value="1"/>
</dbReference>
<protein>
    <submittedName>
        <fullName evidence="5">Flavin reductase domain protein, FMN-binding protein</fullName>
    </submittedName>
</protein>
<dbReference type="EMBL" id="CP003531">
    <property type="protein sequence ID" value="AFK51339.1"/>
    <property type="molecule type" value="Genomic_DNA"/>
</dbReference>
<organism evidence="5 6">
    <name type="scientific">Thermogladius calderae (strain DSM 22663 / VKM B-2946 / 1633)</name>
    <dbReference type="NCBI Taxonomy" id="1184251"/>
    <lineage>
        <taxon>Archaea</taxon>
        <taxon>Thermoproteota</taxon>
        <taxon>Thermoprotei</taxon>
        <taxon>Desulfurococcales</taxon>
        <taxon>Desulfurococcaceae</taxon>
        <taxon>Thermogladius</taxon>
    </lineage>
</organism>
<dbReference type="SMART" id="SM00903">
    <property type="entry name" value="Flavin_Reduct"/>
    <property type="match status" value="1"/>
</dbReference>
<dbReference type="GeneID" id="13013232"/>
<comment type="similarity">
    <text evidence="3">Belongs to the flavoredoxin family.</text>
</comment>
<evidence type="ECO:0000313" key="6">
    <source>
        <dbReference type="Proteomes" id="UP000005270"/>
    </source>
</evidence>
<dbReference type="STRING" id="1184251.TCELL_0915"/>
<dbReference type="Gene3D" id="2.30.110.10">
    <property type="entry name" value="Electron Transport, Fmn-binding Protein, Chain A"/>
    <property type="match status" value="1"/>
</dbReference>
<dbReference type="SUPFAM" id="SSF50475">
    <property type="entry name" value="FMN-binding split barrel"/>
    <property type="match status" value="1"/>
</dbReference>
<evidence type="ECO:0000259" key="4">
    <source>
        <dbReference type="SMART" id="SM00903"/>
    </source>
</evidence>
<dbReference type="HOGENOM" id="CLU_059021_5_3_2"/>
<name>I3TF01_THEC1</name>
<evidence type="ECO:0000256" key="2">
    <source>
        <dbReference type="ARBA" id="ARBA00022630"/>
    </source>
</evidence>
<dbReference type="InterPro" id="IPR002563">
    <property type="entry name" value="Flavin_Rdtase-like_dom"/>
</dbReference>
<dbReference type="PANTHER" id="PTHR43567">
    <property type="entry name" value="FLAVOREDOXIN-RELATED-RELATED"/>
    <property type="match status" value="1"/>
</dbReference>
<feature type="domain" description="Flavin reductase like" evidence="4">
    <location>
        <begin position="7"/>
        <end position="146"/>
    </location>
</feature>
<keyword evidence="6" id="KW-1185">Reference proteome</keyword>
<dbReference type="InParanoid" id="I3TF01"/>
<dbReference type="eggNOG" id="arCOG02017">
    <property type="taxonomic scope" value="Archaea"/>
</dbReference>
<sequence>MPARPYRLLYPLRTYLITSGSYPEEYNVMTADWVTVVSSQPFYVAVSIAPERYTYRLVKKHGEFVVAVPSWELLREVWLAGSLSGPAKLRELRLTFERGRRVKAPVIREAVANLECRVLESKLYGDHELFIGEVVYTHHTPRAYDDLTPRPDLKVILHLSGNMFLSNETVVTSV</sequence>
<dbReference type="RefSeq" id="WP_014737589.1">
    <property type="nucleotide sequence ID" value="NC_017954.1"/>
</dbReference>
<reference evidence="5 6" key="1">
    <citation type="journal article" date="2012" name="J. Bacteriol.">
        <title>Complete genome sequence of the hyperthermophilic cellulolytic Crenarchaeon 'Thermogladius cellulolyticus' 1633.</title>
        <authorList>
            <person name="Mardanov A.V."/>
            <person name="Kochetkova T.V."/>
            <person name="Beletsky A.V."/>
            <person name="Bonch-Osmolovskaya E.A."/>
            <person name="Ravin N.V."/>
            <person name="Skryabin K.G."/>
        </authorList>
    </citation>
    <scope>NUCLEOTIDE SEQUENCE [LARGE SCALE GENOMIC DNA]</scope>
    <source>
        <strain evidence="6">DSM 22663 / VKM B-2946 / 1633</strain>
    </source>
</reference>
<dbReference type="PANTHER" id="PTHR43567:SF1">
    <property type="entry name" value="FLAVOREDOXIN"/>
    <property type="match status" value="1"/>
</dbReference>
<evidence type="ECO:0000313" key="5">
    <source>
        <dbReference type="EMBL" id="AFK51339.1"/>
    </source>
</evidence>
<dbReference type="Proteomes" id="UP000005270">
    <property type="component" value="Chromosome"/>
</dbReference>
<keyword evidence="2" id="KW-0285">Flavoprotein</keyword>
<dbReference type="InterPro" id="IPR052174">
    <property type="entry name" value="Flavoredoxin"/>
</dbReference>
<dbReference type="OrthoDB" id="8522at2157"/>
<dbReference type="KEGG" id="thg:TCELL_0915"/>